<comment type="caution">
    <text evidence="1">The sequence shown here is derived from an EMBL/GenBank/DDBJ whole genome shotgun (WGS) entry which is preliminary data.</text>
</comment>
<dbReference type="Proteomes" id="UP000254925">
    <property type="component" value="Unassembled WGS sequence"/>
</dbReference>
<evidence type="ECO:0000313" key="1">
    <source>
        <dbReference type="EMBL" id="RDI62670.1"/>
    </source>
</evidence>
<keyword evidence="2" id="KW-1185">Reference proteome</keyword>
<dbReference type="RefSeq" id="WP_114768758.1">
    <property type="nucleotide sequence ID" value="NZ_QQBB01000001.1"/>
</dbReference>
<dbReference type="OrthoDB" id="8000929at2"/>
<proteinExistence type="predicted"/>
<evidence type="ECO:0000313" key="2">
    <source>
        <dbReference type="Proteomes" id="UP000254925"/>
    </source>
</evidence>
<dbReference type="EMBL" id="QQBB01000001">
    <property type="protein sequence ID" value="RDI62670.1"/>
    <property type="molecule type" value="Genomic_DNA"/>
</dbReference>
<protein>
    <submittedName>
        <fullName evidence="1">Uncharacterized protein</fullName>
    </submittedName>
</protein>
<sequence length="78" mass="8655">MRKDFTLPDLQSKLDLLESGGQFQVLRVDIERLFGMNDVARARLLLFAQGHGCLAIETDTGVTFRRDAEVRATSLGSS</sequence>
<organism evidence="1 2">
    <name type="scientific">Microvirga subterranea</name>
    <dbReference type="NCBI Taxonomy" id="186651"/>
    <lineage>
        <taxon>Bacteria</taxon>
        <taxon>Pseudomonadati</taxon>
        <taxon>Pseudomonadota</taxon>
        <taxon>Alphaproteobacteria</taxon>
        <taxon>Hyphomicrobiales</taxon>
        <taxon>Methylobacteriaceae</taxon>
        <taxon>Microvirga</taxon>
    </lineage>
</organism>
<accession>A0A370HWK4</accession>
<dbReference type="AlphaFoldDB" id="A0A370HWK4"/>
<gene>
    <name evidence="1" type="ORF">DES45_101941</name>
</gene>
<reference evidence="1 2" key="1">
    <citation type="submission" date="2018-07" db="EMBL/GenBank/DDBJ databases">
        <title>Genomic Encyclopedia of Type Strains, Phase IV (KMG-IV): sequencing the most valuable type-strain genomes for metagenomic binning, comparative biology and taxonomic classification.</title>
        <authorList>
            <person name="Goeker M."/>
        </authorList>
    </citation>
    <scope>NUCLEOTIDE SEQUENCE [LARGE SCALE GENOMIC DNA]</scope>
    <source>
        <strain evidence="1 2">DSM 14364</strain>
    </source>
</reference>
<name>A0A370HWK4_9HYPH</name>